<comment type="caution">
    <text evidence="1">The sequence shown here is derived from an EMBL/GenBank/DDBJ whole genome shotgun (WGS) entry which is preliminary data.</text>
</comment>
<dbReference type="OrthoDB" id="6359816at2759"/>
<evidence type="ECO:0000313" key="1">
    <source>
        <dbReference type="EMBL" id="TVY42481.1"/>
    </source>
</evidence>
<dbReference type="AlphaFoldDB" id="A0A8H8UF01"/>
<dbReference type="EMBL" id="QGMJ01000096">
    <property type="protein sequence ID" value="TVY42481.1"/>
    <property type="molecule type" value="Genomic_DNA"/>
</dbReference>
<name>A0A8H8UF01_9HELO</name>
<proteinExistence type="predicted"/>
<evidence type="ECO:0008006" key="3">
    <source>
        <dbReference type="Google" id="ProtNLM"/>
    </source>
</evidence>
<dbReference type="Proteomes" id="UP000462212">
    <property type="component" value="Unassembled WGS sequence"/>
</dbReference>
<gene>
    <name evidence="1" type="ORF">LSUB1_G003277</name>
</gene>
<sequence length="209" mass="24254">MTVASSKDTKHKAEDELLNFRKSSMQQDPFFLKMFKGGFQEAITNSASFPEDSPGSFDILITWVYHGKLRPLTRVKDNRNALAWKVISLYSLTEKLCSFELMDDIMDAFRDFGVQNDSLPSCYFILTTYQKFDSNSPLRRYVCYCYTYVLLNEKRDTGHMTDLLTTVPDLASEMAKLLRETGGFIPEPKSFSYCHFHTHHKYSLCPWEL</sequence>
<keyword evidence="2" id="KW-1185">Reference proteome</keyword>
<dbReference type="InterPro" id="IPR011333">
    <property type="entry name" value="SKP1/BTB/POZ_sf"/>
</dbReference>
<dbReference type="Gene3D" id="3.30.710.10">
    <property type="entry name" value="Potassium Channel Kv1.1, Chain A"/>
    <property type="match status" value="1"/>
</dbReference>
<organism evidence="1 2">
    <name type="scientific">Lachnellula subtilissima</name>
    <dbReference type="NCBI Taxonomy" id="602034"/>
    <lineage>
        <taxon>Eukaryota</taxon>
        <taxon>Fungi</taxon>
        <taxon>Dikarya</taxon>
        <taxon>Ascomycota</taxon>
        <taxon>Pezizomycotina</taxon>
        <taxon>Leotiomycetes</taxon>
        <taxon>Helotiales</taxon>
        <taxon>Lachnaceae</taxon>
        <taxon>Lachnellula</taxon>
    </lineage>
</organism>
<protein>
    <recommendedName>
        <fullName evidence="3">BTB domain-containing protein</fullName>
    </recommendedName>
</protein>
<reference evidence="1 2" key="1">
    <citation type="submission" date="2018-05" db="EMBL/GenBank/DDBJ databases">
        <title>Genome sequencing and assembly of the regulated plant pathogen Lachnellula willkommii and related sister species for the development of diagnostic species identification markers.</title>
        <authorList>
            <person name="Giroux E."/>
            <person name="Bilodeau G."/>
        </authorList>
    </citation>
    <scope>NUCLEOTIDE SEQUENCE [LARGE SCALE GENOMIC DNA]</scope>
    <source>
        <strain evidence="1 2">CBS 197.66</strain>
    </source>
</reference>
<dbReference type="CDD" id="cd18186">
    <property type="entry name" value="BTB_POZ_ZBTB_KLHL-like"/>
    <property type="match status" value="1"/>
</dbReference>
<accession>A0A8H8UF01</accession>
<evidence type="ECO:0000313" key="2">
    <source>
        <dbReference type="Proteomes" id="UP000462212"/>
    </source>
</evidence>